<evidence type="ECO:0000256" key="2">
    <source>
        <dbReference type="SAM" id="Phobius"/>
    </source>
</evidence>
<organism evidence="3 4">
    <name type="scientific">Trifolium subterraneum</name>
    <name type="common">Subterranean clover</name>
    <dbReference type="NCBI Taxonomy" id="3900"/>
    <lineage>
        <taxon>Eukaryota</taxon>
        <taxon>Viridiplantae</taxon>
        <taxon>Streptophyta</taxon>
        <taxon>Embryophyta</taxon>
        <taxon>Tracheophyta</taxon>
        <taxon>Spermatophyta</taxon>
        <taxon>Magnoliopsida</taxon>
        <taxon>eudicotyledons</taxon>
        <taxon>Gunneridae</taxon>
        <taxon>Pentapetalae</taxon>
        <taxon>rosids</taxon>
        <taxon>fabids</taxon>
        <taxon>Fabales</taxon>
        <taxon>Fabaceae</taxon>
        <taxon>Papilionoideae</taxon>
        <taxon>50 kb inversion clade</taxon>
        <taxon>NPAAA clade</taxon>
        <taxon>Hologalegina</taxon>
        <taxon>IRL clade</taxon>
        <taxon>Trifolieae</taxon>
        <taxon>Trifolium</taxon>
    </lineage>
</organism>
<sequence length="315" mass="33602">MGGGGAMRTAAKLAGIGVARSGFRGPPASYSAEHSVRNSSRASSPTRVLSQEAKTTDVKLLHTSVSEDLNDWEFADEGDLFMSGGEPMPRVVFGDVPTFQEAKEATAELKDAIDQIYLSSGNSKFEGSSPGSELSVLSPPAKESVTNSNTCLVEAISNPSVPKHAIHAFQLLSSSTEAQTVVQSIACDPNIWNAVMQNPAVTSFFESQMAAAESTNGAAFFGSEAVKTPKKEKANESQSDNVFDFMSILQNLKLTVTEMVSRMSNFFQNIFPTAEKDKSSADGDGASFMDYKNVMGGSFMGLAVMVIMVVLMKRV</sequence>
<feature type="compositionally biased region" description="Polar residues" evidence="1">
    <location>
        <begin position="37"/>
        <end position="53"/>
    </location>
</feature>
<dbReference type="PANTHER" id="PTHR33625">
    <property type="entry name" value="OS08G0179900 PROTEIN"/>
    <property type="match status" value="1"/>
</dbReference>
<evidence type="ECO:0000313" key="4">
    <source>
        <dbReference type="Proteomes" id="UP000242715"/>
    </source>
</evidence>
<accession>A0A2Z6PRC2</accession>
<name>A0A2Z6PRC2_TRISU</name>
<dbReference type="OrthoDB" id="659599at2759"/>
<keyword evidence="2" id="KW-0472">Membrane</keyword>
<keyword evidence="2" id="KW-1133">Transmembrane helix</keyword>
<reference evidence="4" key="1">
    <citation type="journal article" date="2017" name="Front. Plant Sci.">
        <title>Climate Clever Clovers: New Paradigm to Reduce the Environmental Footprint of Ruminants by Breeding Low Methanogenic Forages Utilizing Haplotype Variation.</title>
        <authorList>
            <person name="Kaur P."/>
            <person name="Appels R."/>
            <person name="Bayer P.E."/>
            <person name="Keeble-Gagnere G."/>
            <person name="Wang J."/>
            <person name="Hirakawa H."/>
            <person name="Shirasawa K."/>
            <person name="Vercoe P."/>
            <person name="Stefanova K."/>
            <person name="Durmic Z."/>
            <person name="Nichols P."/>
            <person name="Revell C."/>
            <person name="Isobe S.N."/>
            <person name="Edwards D."/>
            <person name="Erskine W."/>
        </authorList>
    </citation>
    <scope>NUCLEOTIDE SEQUENCE [LARGE SCALE GENOMIC DNA]</scope>
    <source>
        <strain evidence="4">cv. Daliak</strain>
    </source>
</reference>
<evidence type="ECO:0000256" key="1">
    <source>
        <dbReference type="SAM" id="MobiDB-lite"/>
    </source>
</evidence>
<protein>
    <submittedName>
        <fullName evidence="3">Uncharacterized protein</fullName>
    </submittedName>
</protein>
<feature type="transmembrane region" description="Helical" evidence="2">
    <location>
        <begin position="294"/>
        <end position="312"/>
    </location>
</feature>
<gene>
    <name evidence="3" type="ORF">TSUD_94310</name>
</gene>
<keyword evidence="2" id="KW-0812">Transmembrane</keyword>
<evidence type="ECO:0000313" key="3">
    <source>
        <dbReference type="EMBL" id="GAU49789.1"/>
    </source>
</evidence>
<feature type="region of interest" description="Disordered" evidence="1">
    <location>
        <begin position="19"/>
        <end position="54"/>
    </location>
</feature>
<dbReference type="PANTHER" id="PTHR33625:SF4">
    <property type="entry name" value="OS08G0179900 PROTEIN"/>
    <property type="match status" value="1"/>
</dbReference>
<dbReference type="Proteomes" id="UP000242715">
    <property type="component" value="Unassembled WGS sequence"/>
</dbReference>
<keyword evidence="4" id="KW-1185">Reference proteome</keyword>
<proteinExistence type="predicted"/>
<dbReference type="EMBL" id="DF974629">
    <property type="protein sequence ID" value="GAU49789.1"/>
    <property type="molecule type" value="Genomic_DNA"/>
</dbReference>
<dbReference type="AlphaFoldDB" id="A0A2Z6PRC2"/>